<evidence type="ECO:0000313" key="2">
    <source>
        <dbReference type="EMBL" id="JAP05330.1"/>
    </source>
</evidence>
<dbReference type="SMART" id="SM00343">
    <property type="entry name" value="ZnF_C2HC"/>
    <property type="match status" value="2"/>
</dbReference>
<dbReference type="InterPro" id="IPR001878">
    <property type="entry name" value="Znf_CCHC"/>
</dbReference>
<dbReference type="Gene3D" id="4.10.60.10">
    <property type="entry name" value="Zinc finger, CCHC-type"/>
    <property type="match status" value="1"/>
</dbReference>
<name>A0A0V0GB43_TRIDM</name>
<reference evidence="2" key="1">
    <citation type="journal article" date="2018" name="J. Proteomics">
        <title>Exploring the molecular complexity of Triatoma dimidiata sialome.</title>
        <authorList>
            <person name="Santiago P.B."/>
            <person name="de Araujo C.N."/>
            <person name="Charneau S."/>
            <person name="Bastos I.M.D."/>
            <person name="Assumpcao T.C.F."/>
            <person name="Queiroz R.M.L."/>
            <person name="Praca Y.R."/>
            <person name="Cordeiro T.M."/>
            <person name="Garcia C.H.S."/>
            <person name="da Silva I.G."/>
            <person name="Raiol T."/>
            <person name="Motta F.N."/>
            <person name="de Araujo Oliveira J.V."/>
            <person name="de Sousa M.V."/>
            <person name="Ribeiro J.M.C."/>
            <person name="de Santana J.M."/>
        </authorList>
    </citation>
    <scope>NUCLEOTIDE SEQUENCE</scope>
    <source>
        <strain evidence="2">Santander</strain>
        <tissue evidence="2">Salivary glands</tissue>
    </source>
</reference>
<accession>A0A0V0GB43</accession>
<feature type="domain" description="CCHC-type" evidence="1">
    <location>
        <begin position="138"/>
        <end position="154"/>
    </location>
</feature>
<dbReference type="SUPFAM" id="SSF57756">
    <property type="entry name" value="Retrovirus zinc finger-like domains"/>
    <property type="match status" value="1"/>
</dbReference>
<evidence type="ECO:0000259" key="1">
    <source>
        <dbReference type="SMART" id="SM00343"/>
    </source>
</evidence>
<dbReference type="GO" id="GO:0008270">
    <property type="term" value="F:zinc ion binding"/>
    <property type="evidence" value="ECO:0007669"/>
    <property type="project" value="InterPro"/>
</dbReference>
<feature type="domain" description="CCHC-type" evidence="1">
    <location>
        <begin position="118"/>
        <end position="134"/>
    </location>
</feature>
<organism evidence="2">
    <name type="scientific">Triatoma dimidiata</name>
    <name type="common">Kissing bug</name>
    <name type="synonym">Meccus dimidiatus</name>
    <dbReference type="NCBI Taxonomy" id="72491"/>
    <lineage>
        <taxon>Eukaryota</taxon>
        <taxon>Metazoa</taxon>
        <taxon>Ecdysozoa</taxon>
        <taxon>Arthropoda</taxon>
        <taxon>Hexapoda</taxon>
        <taxon>Insecta</taxon>
        <taxon>Pterygota</taxon>
        <taxon>Neoptera</taxon>
        <taxon>Paraneoptera</taxon>
        <taxon>Hemiptera</taxon>
        <taxon>Heteroptera</taxon>
        <taxon>Panheteroptera</taxon>
        <taxon>Cimicomorpha</taxon>
        <taxon>Reduviidae</taxon>
        <taxon>Triatominae</taxon>
        <taxon>Triatoma</taxon>
    </lineage>
</organism>
<dbReference type="EMBL" id="GECL01000794">
    <property type="protein sequence ID" value="JAP05330.1"/>
    <property type="molecule type" value="Transcribed_RNA"/>
</dbReference>
<dbReference type="InterPro" id="IPR036875">
    <property type="entry name" value="Znf_CCHC_sf"/>
</dbReference>
<proteinExistence type="predicted"/>
<dbReference type="GO" id="GO:0003676">
    <property type="term" value="F:nucleic acid binding"/>
    <property type="evidence" value="ECO:0007669"/>
    <property type="project" value="InterPro"/>
</dbReference>
<protein>
    <submittedName>
        <fullName evidence="2">Putative adenylate cyclase type 3-like protein</fullName>
    </submittedName>
</protein>
<sequence length="195" mass="22267">LIETKSENQSAKLLQLRHFPPKVPVRVTPHRWLNYSKGVVKCWAMNNVPIEEMKKELQSQSVVDVKPILTKLVGKDGNCTFERSSSYILTFSLPTLPKVVNIGYLTESPVPYVPQPKMCYKCYQFGHISKFCKTKKKLCVKCLKPEHESRNCSSATVCANCLQEFQSGHSECLGYMIHRKITEIDCILKNVNLDE</sequence>
<dbReference type="AlphaFoldDB" id="A0A0V0GB43"/>
<feature type="non-terminal residue" evidence="2">
    <location>
        <position position="1"/>
    </location>
</feature>